<sequence>MRLYVCSIHTLFCCSIYIFVHDLTENHPISCLLCLILLYNFIMFILCFLCGYEHFAIFSLAEPQRRGSAQLLLATMTCM</sequence>
<keyword evidence="1" id="KW-1133">Transmembrane helix</keyword>
<protein>
    <submittedName>
        <fullName evidence="2">Uncharacterized protein</fullName>
    </submittedName>
</protein>
<dbReference type="AlphaFoldDB" id="A0A0A9D3Y5"/>
<name>A0A0A9D3Y5_ARUDO</name>
<reference evidence="2" key="1">
    <citation type="submission" date="2014-09" db="EMBL/GenBank/DDBJ databases">
        <authorList>
            <person name="Magalhaes I.L.F."/>
            <person name="Oliveira U."/>
            <person name="Santos F.R."/>
            <person name="Vidigal T.H.D.A."/>
            <person name="Brescovit A.D."/>
            <person name="Santos A.J."/>
        </authorList>
    </citation>
    <scope>NUCLEOTIDE SEQUENCE</scope>
    <source>
        <tissue evidence="2">Shoot tissue taken approximately 20 cm above the soil surface</tissue>
    </source>
</reference>
<organism evidence="2">
    <name type="scientific">Arundo donax</name>
    <name type="common">Giant reed</name>
    <name type="synonym">Donax arundinaceus</name>
    <dbReference type="NCBI Taxonomy" id="35708"/>
    <lineage>
        <taxon>Eukaryota</taxon>
        <taxon>Viridiplantae</taxon>
        <taxon>Streptophyta</taxon>
        <taxon>Embryophyta</taxon>
        <taxon>Tracheophyta</taxon>
        <taxon>Spermatophyta</taxon>
        <taxon>Magnoliopsida</taxon>
        <taxon>Liliopsida</taxon>
        <taxon>Poales</taxon>
        <taxon>Poaceae</taxon>
        <taxon>PACMAD clade</taxon>
        <taxon>Arundinoideae</taxon>
        <taxon>Arundineae</taxon>
        <taxon>Arundo</taxon>
    </lineage>
</organism>
<evidence type="ECO:0000256" key="1">
    <source>
        <dbReference type="SAM" id="Phobius"/>
    </source>
</evidence>
<reference evidence="2" key="2">
    <citation type="journal article" date="2015" name="Data Brief">
        <title>Shoot transcriptome of the giant reed, Arundo donax.</title>
        <authorList>
            <person name="Barrero R.A."/>
            <person name="Guerrero F.D."/>
            <person name="Moolhuijzen P."/>
            <person name="Goolsby J.A."/>
            <person name="Tidwell J."/>
            <person name="Bellgard S.E."/>
            <person name="Bellgard M.I."/>
        </authorList>
    </citation>
    <scope>NUCLEOTIDE SEQUENCE</scope>
    <source>
        <tissue evidence="2">Shoot tissue taken approximately 20 cm above the soil surface</tissue>
    </source>
</reference>
<keyword evidence="1" id="KW-0472">Membrane</keyword>
<keyword evidence="1" id="KW-0812">Transmembrane</keyword>
<feature type="transmembrane region" description="Helical" evidence="1">
    <location>
        <begin position="27"/>
        <end position="52"/>
    </location>
</feature>
<evidence type="ECO:0000313" key="2">
    <source>
        <dbReference type="EMBL" id="JAD80360.1"/>
    </source>
</evidence>
<proteinExistence type="predicted"/>
<dbReference type="EMBL" id="GBRH01217535">
    <property type="protein sequence ID" value="JAD80360.1"/>
    <property type="molecule type" value="Transcribed_RNA"/>
</dbReference>
<accession>A0A0A9D3Y5</accession>